<reference evidence="2" key="2">
    <citation type="submission" date="2020-09" db="EMBL/GenBank/DDBJ databases">
        <authorList>
            <person name="Sun Q."/>
            <person name="Ohkuma M."/>
        </authorList>
    </citation>
    <scope>NUCLEOTIDE SEQUENCE</scope>
    <source>
        <strain evidence="2">JCM 31311</strain>
    </source>
</reference>
<feature type="transmembrane region" description="Helical" evidence="1">
    <location>
        <begin position="81"/>
        <end position="101"/>
    </location>
</feature>
<dbReference type="RefSeq" id="WP_189093417.1">
    <property type="nucleotide sequence ID" value="NZ_BMQL01000068.1"/>
</dbReference>
<reference evidence="2" key="1">
    <citation type="journal article" date="2014" name="Int. J. Syst. Evol. Microbiol.">
        <title>Complete genome sequence of Corynebacterium casei LMG S-19264T (=DSM 44701T), isolated from a smear-ripened cheese.</title>
        <authorList>
            <consortium name="US DOE Joint Genome Institute (JGI-PGF)"/>
            <person name="Walter F."/>
            <person name="Albersmeier A."/>
            <person name="Kalinowski J."/>
            <person name="Ruckert C."/>
        </authorList>
    </citation>
    <scope>NUCLEOTIDE SEQUENCE</scope>
    <source>
        <strain evidence="2">JCM 31311</strain>
    </source>
</reference>
<accession>A0A918FFX1</accession>
<gene>
    <name evidence="2" type="ORF">GCM10008957_51710</name>
</gene>
<sequence length="234" mass="25684">MLLALVIGAWALCWKAHPWTIRLLFMVACLLCGVTLSLNVTSLSSDPMVPQMVRLMLLAEGLPLLLVLGLGPLLRQWTPDAWVAVALRATVILVWMVPARWSAELVRDSSSLLPWLCLLSGLLMWQTMSAYSSRRLHLLLSLPMLVAGGLLLLPVLLTVSSRPCLWNFSPLQSQHAAGLIMLLSGLPGLIWSFWPGPHSPRSVLDQKPQTVLPAAFSTADAFSSDEVLHQPSDR</sequence>
<evidence type="ECO:0000313" key="2">
    <source>
        <dbReference type="EMBL" id="GGR35434.1"/>
    </source>
</evidence>
<feature type="transmembrane region" description="Helical" evidence="1">
    <location>
        <begin position="138"/>
        <end position="157"/>
    </location>
</feature>
<organism evidence="2 3">
    <name type="scientific">Deinococcus ruber</name>
    <dbReference type="NCBI Taxonomy" id="1848197"/>
    <lineage>
        <taxon>Bacteria</taxon>
        <taxon>Thermotogati</taxon>
        <taxon>Deinococcota</taxon>
        <taxon>Deinococci</taxon>
        <taxon>Deinococcales</taxon>
        <taxon>Deinococcaceae</taxon>
        <taxon>Deinococcus</taxon>
    </lineage>
</organism>
<feature type="transmembrane region" description="Helical" evidence="1">
    <location>
        <begin position="177"/>
        <end position="194"/>
    </location>
</feature>
<evidence type="ECO:0000256" key="1">
    <source>
        <dbReference type="SAM" id="Phobius"/>
    </source>
</evidence>
<feature type="transmembrane region" description="Helical" evidence="1">
    <location>
        <begin position="23"/>
        <end position="43"/>
    </location>
</feature>
<protein>
    <submittedName>
        <fullName evidence="2">Uncharacterized protein</fullName>
    </submittedName>
</protein>
<keyword evidence="1" id="KW-1133">Transmembrane helix</keyword>
<feature type="transmembrane region" description="Helical" evidence="1">
    <location>
        <begin position="113"/>
        <end position="132"/>
    </location>
</feature>
<dbReference type="EMBL" id="BMQL01000068">
    <property type="protein sequence ID" value="GGR35434.1"/>
    <property type="molecule type" value="Genomic_DNA"/>
</dbReference>
<proteinExistence type="predicted"/>
<keyword evidence="1" id="KW-0812">Transmembrane</keyword>
<keyword evidence="1" id="KW-0472">Membrane</keyword>
<dbReference type="AlphaFoldDB" id="A0A918FFX1"/>
<comment type="caution">
    <text evidence="2">The sequence shown here is derived from an EMBL/GenBank/DDBJ whole genome shotgun (WGS) entry which is preliminary data.</text>
</comment>
<feature type="transmembrane region" description="Helical" evidence="1">
    <location>
        <begin position="55"/>
        <end position="75"/>
    </location>
</feature>
<name>A0A918FFX1_9DEIO</name>
<keyword evidence="3" id="KW-1185">Reference proteome</keyword>
<evidence type="ECO:0000313" key="3">
    <source>
        <dbReference type="Proteomes" id="UP000603865"/>
    </source>
</evidence>
<dbReference type="Proteomes" id="UP000603865">
    <property type="component" value="Unassembled WGS sequence"/>
</dbReference>